<evidence type="ECO:0000313" key="1">
    <source>
        <dbReference type="EMBL" id="VEL07978.1"/>
    </source>
</evidence>
<comment type="caution">
    <text evidence="1">The sequence shown here is derived from an EMBL/GenBank/DDBJ whole genome shotgun (WGS) entry which is preliminary data.</text>
</comment>
<dbReference type="Proteomes" id="UP000784294">
    <property type="component" value="Unassembled WGS sequence"/>
</dbReference>
<protein>
    <submittedName>
        <fullName evidence="1">Uncharacterized protein</fullName>
    </submittedName>
</protein>
<gene>
    <name evidence="1" type="ORF">PXEA_LOCUS1418</name>
</gene>
<sequence length="116" mass="13186">MRHEGEVAWRMPASLVSRHAELAWNLIWQFQRLGLPSHLLDGLPSWLIYLRQRQLDAATAAVTGSSVINLSDDQFSQTRTESKPSLTGTLFVGIRYFYIFKFIITSSSSTIFNIIP</sequence>
<evidence type="ECO:0000313" key="2">
    <source>
        <dbReference type="Proteomes" id="UP000784294"/>
    </source>
</evidence>
<proteinExistence type="predicted"/>
<organism evidence="1 2">
    <name type="scientific">Protopolystoma xenopodis</name>
    <dbReference type="NCBI Taxonomy" id="117903"/>
    <lineage>
        <taxon>Eukaryota</taxon>
        <taxon>Metazoa</taxon>
        <taxon>Spiralia</taxon>
        <taxon>Lophotrochozoa</taxon>
        <taxon>Platyhelminthes</taxon>
        <taxon>Monogenea</taxon>
        <taxon>Polyopisthocotylea</taxon>
        <taxon>Polystomatidea</taxon>
        <taxon>Polystomatidae</taxon>
        <taxon>Protopolystoma</taxon>
    </lineage>
</organism>
<reference evidence="1" key="1">
    <citation type="submission" date="2018-11" db="EMBL/GenBank/DDBJ databases">
        <authorList>
            <consortium name="Pathogen Informatics"/>
        </authorList>
    </citation>
    <scope>NUCLEOTIDE SEQUENCE</scope>
</reference>
<accession>A0A448WBX2</accession>
<dbReference type="EMBL" id="CAAALY010002871">
    <property type="protein sequence ID" value="VEL07978.1"/>
    <property type="molecule type" value="Genomic_DNA"/>
</dbReference>
<dbReference type="AlphaFoldDB" id="A0A448WBX2"/>
<keyword evidence="2" id="KW-1185">Reference proteome</keyword>
<name>A0A448WBX2_9PLAT</name>
<dbReference type="OrthoDB" id="75250at2759"/>